<dbReference type="EMBL" id="NFKP01000005">
    <property type="protein sequence ID" value="OUP70117.1"/>
    <property type="molecule type" value="Genomic_DNA"/>
</dbReference>
<comment type="catalytic activity">
    <reaction evidence="3">
        <text>N-terminal N-formyl-L-methionyl-[peptide] + H2O = N-terminal L-methionyl-[peptide] + formate</text>
        <dbReference type="Rhea" id="RHEA:24420"/>
        <dbReference type="Rhea" id="RHEA-COMP:10639"/>
        <dbReference type="Rhea" id="RHEA-COMP:10640"/>
        <dbReference type="ChEBI" id="CHEBI:15377"/>
        <dbReference type="ChEBI" id="CHEBI:15740"/>
        <dbReference type="ChEBI" id="CHEBI:49298"/>
        <dbReference type="ChEBI" id="CHEBI:64731"/>
        <dbReference type="EC" id="3.5.1.88"/>
    </reaction>
</comment>
<reference evidence="6 9" key="4">
    <citation type="submission" date="2018-08" db="EMBL/GenBank/DDBJ databases">
        <title>A genome reference for cultivated species of the human gut microbiota.</title>
        <authorList>
            <person name="Zou Y."/>
            <person name="Xue W."/>
            <person name="Luo G."/>
        </authorList>
    </citation>
    <scope>NUCLEOTIDE SEQUENCE [LARGE SCALE GENOMIC DNA]</scope>
    <source>
        <strain evidence="6 9">TF05-12AC</strain>
    </source>
</reference>
<dbReference type="GeneID" id="72464284"/>
<organism evidence="4 7">
    <name type="scientific">Anaerotruncus colihominis</name>
    <dbReference type="NCBI Taxonomy" id="169435"/>
    <lineage>
        <taxon>Bacteria</taxon>
        <taxon>Bacillati</taxon>
        <taxon>Bacillota</taxon>
        <taxon>Clostridia</taxon>
        <taxon>Eubacteriales</taxon>
        <taxon>Oscillospiraceae</taxon>
        <taxon>Anaerotruncus</taxon>
    </lineage>
</organism>
<evidence type="ECO:0000256" key="3">
    <source>
        <dbReference type="HAMAP-Rule" id="MF_00163"/>
    </source>
</evidence>
<keyword evidence="3 4" id="KW-0378">Hydrolase</keyword>
<evidence type="ECO:0000256" key="1">
    <source>
        <dbReference type="ARBA" id="ARBA00010759"/>
    </source>
</evidence>
<dbReference type="PIRSF" id="PIRSF004749">
    <property type="entry name" value="Pep_def"/>
    <property type="match status" value="1"/>
</dbReference>
<dbReference type="Proteomes" id="UP000095765">
    <property type="component" value="Unassembled WGS sequence"/>
</dbReference>
<evidence type="ECO:0000313" key="6">
    <source>
        <dbReference type="EMBL" id="RGE68906.1"/>
    </source>
</evidence>
<feature type="active site" evidence="3">
    <location>
        <position position="130"/>
    </location>
</feature>
<reference evidence="4 7" key="1">
    <citation type="submission" date="2015-09" db="EMBL/GenBank/DDBJ databases">
        <authorList>
            <consortium name="Pathogen Informatics"/>
        </authorList>
    </citation>
    <scope>NUCLEOTIDE SEQUENCE [LARGE SCALE GENOMIC DNA]</scope>
    <source>
        <strain evidence="4 7">2789STDY5834939</strain>
    </source>
</reference>
<comment type="similarity">
    <text evidence="1 3">Belongs to the polypeptide deformylase family.</text>
</comment>
<dbReference type="PANTHER" id="PTHR10458:SF22">
    <property type="entry name" value="PEPTIDE DEFORMYLASE"/>
    <property type="match status" value="1"/>
</dbReference>
<dbReference type="HAMAP" id="MF_00163">
    <property type="entry name" value="Pep_deformylase"/>
    <property type="match status" value="1"/>
</dbReference>
<evidence type="ECO:0000256" key="2">
    <source>
        <dbReference type="ARBA" id="ARBA00023004"/>
    </source>
</evidence>
<evidence type="ECO:0000313" key="8">
    <source>
        <dbReference type="Proteomes" id="UP000196386"/>
    </source>
</evidence>
<evidence type="ECO:0000313" key="7">
    <source>
        <dbReference type="Proteomes" id="UP000095765"/>
    </source>
</evidence>
<reference evidence="8" key="2">
    <citation type="submission" date="2017-04" db="EMBL/GenBank/DDBJ databases">
        <title>Function of individual gut microbiota members based on whole genome sequencing of pure cultures obtained from chicken caecum.</title>
        <authorList>
            <person name="Medvecky M."/>
            <person name="Cejkova D."/>
            <person name="Polansky O."/>
            <person name="Karasova D."/>
            <person name="Kubasova T."/>
            <person name="Cizek A."/>
            <person name="Rychlik I."/>
        </authorList>
    </citation>
    <scope>NUCLEOTIDE SEQUENCE [LARGE SCALE GENOMIC DNA]</scope>
    <source>
        <strain evidence="8">An175</strain>
    </source>
</reference>
<comment type="function">
    <text evidence="3">Removes the formyl group from the N-terminal Met of newly synthesized proteins. Requires at least a dipeptide for an efficient rate of reaction. N-terminal L-methionine is a prerequisite for activity but the enzyme has broad specificity at other positions.</text>
</comment>
<reference evidence="5" key="3">
    <citation type="journal article" date="2018" name="BMC Genomics">
        <title>Whole genome sequencing and function prediction of 133 gut anaerobes isolated from chicken caecum in pure cultures.</title>
        <authorList>
            <person name="Medvecky M."/>
            <person name="Cejkova D."/>
            <person name="Polansky O."/>
            <person name="Karasova D."/>
            <person name="Kubasova T."/>
            <person name="Cizek A."/>
            <person name="Rychlik I."/>
        </authorList>
    </citation>
    <scope>NUCLEOTIDE SEQUENCE</scope>
    <source>
        <strain evidence="5">An175</strain>
    </source>
</reference>
<dbReference type="GO" id="GO:0046872">
    <property type="term" value="F:metal ion binding"/>
    <property type="evidence" value="ECO:0007669"/>
    <property type="project" value="UniProtKB-KW"/>
</dbReference>
<dbReference type="RefSeq" id="WP_006876528.1">
    <property type="nucleotide sequence ID" value="NZ_CABIWA010000002.1"/>
</dbReference>
<sequence>MALRNILKEGDERLRKKSRPVTDFNERLWTLLDDMYETMKDGGVGIAAPQVGVLRRAVVIDVGEGKHELVNPVIVEQSGDQCGGEGCLSIPGQYGLVHRPAQLRLKAQDRYGKPFELEAEGYFAVAVCHEVDHLDGILFIDKAERMLDPEEIVEE</sequence>
<feature type="binding site" evidence="3">
    <location>
        <position position="133"/>
    </location>
    <ligand>
        <name>Fe cation</name>
        <dbReference type="ChEBI" id="CHEBI:24875"/>
    </ligand>
</feature>
<dbReference type="EMBL" id="CZBE01000001">
    <property type="protein sequence ID" value="CUP24357.1"/>
    <property type="molecule type" value="Genomic_DNA"/>
</dbReference>
<dbReference type="CDD" id="cd00487">
    <property type="entry name" value="Pep_deformylase"/>
    <property type="match status" value="1"/>
</dbReference>
<name>A0A174LP34_9FIRM</name>
<dbReference type="EMBL" id="QVME01000002">
    <property type="protein sequence ID" value="RGE68906.1"/>
    <property type="molecule type" value="Genomic_DNA"/>
</dbReference>
<accession>A0A174LP34</accession>
<dbReference type="EC" id="3.5.1.88" evidence="3"/>
<proteinExistence type="inferred from homology"/>
<dbReference type="NCBIfam" id="NF001159">
    <property type="entry name" value="PRK00150.1-3"/>
    <property type="match status" value="1"/>
</dbReference>
<evidence type="ECO:0000313" key="9">
    <source>
        <dbReference type="Proteomes" id="UP000260828"/>
    </source>
</evidence>
<comment type="cofactor">
    <cofactor evidence="3">
        <name>Fe(2+)</name>
        <dbReference type="ChEBI" id="CHEBI:29033"/>
    </cofactor>
    <text evidence="3">Binds 1 Fe(2+) ion.</text>
</comment>
<dbReference type="Proteomes" id="UP000196386">
    <property type="component" value="Unassembled WGS sequence"/>
</dbReference>
<evidence type="ECO:0000313" key="5">
    <source>
        <dbReference type="EMBL" id="OUP70117.1"/>
    </source>
</evidence>
<gene>
    <name evidence="3 4" type="primary">def</name>
    <name evidence="5" type="ORF">B5F11_05595</name>
    <name evidence="6" type="ORF">DXC40_06345</name>
    <name evidence="4" type="ORF">ERS852551_00207</name>
</gene>
<dbReference type="PANTHER" id="PTHR10458">
    <property type="entry name" value="PEPTIDE DEFORMYLASE"/>
    <property type="match status" value="1"/>
</dbReference>
<keyword evidence="3" id="KW-0648">Protein biosynthesis</keyword>
<dbReference type="OrthoDB" id="9784988at2"/>
<evidence type="ECO:0000313" key="4">
    <source>
        <dbReference type="EMBL" id="CUP24357.1"/>
    </source>
</evidence>
<feature type="binding site" evidence="3">
    <location>
        <position position="87"/>
    </location>
    <ligand>
        <name>Fe cation</name>
        <dbReference type="ChEBI" id="CHEBI:24875"/>
    </ligand>
</feature>
<dbReference type="PRINTS" id="PR01576">
    <property type="entry name" value="PDEFORMYLASE"/>
</dbReference>
<dbReference type="SUPFAM" id="SSF56420">
    <property type="entry name" value="Peptide deformylase"/>
    <property type="match status" value="1"/>
</dbReference>
<keyword evidence="2 3" id="KW-0408">Iron</keyword>
<dbReference type="GO" id="GO:0006412">
    <property type="term" value="P:translation"/>
    <property type="evidence" value="ECO:0007669"/>
    <property type="project" value="UniProtKB-UniRule"/>
</dbReference>
<dbReference type="Pfam" id="PF01327">
    <property type="entry name" value="Pep_deformylase"/>
    <property type="match status" value="1"/>
</dbReference>
<dbReference type="GO" id="GO:0042586">
    <property type="term" value="F:peptide deformylase activity"/>
    <property type="evidence" value="ECO:0007669"/>
    <property type="project" value="UniProtKB-UniRule"/>
</dbReference>
<dbReference type="Proteomes" id="UP000260828">
    <property type="component" value="Unassembled WGS sequence"/>
</dbReference>
<dbReference type="InterPro" id="IPR036821">
    <property type="entry name" value="Peptide_deformylase_sf"/>
</dbReference>
<dbReference type="InterPro" id="IPR023635">
    <property type="entry name" value="Peptide_deformylase"/>
</dbReference>
<keyword evidence="3" id="KW-0479">Metal-binding</keyword>
<protein>
    <recommendedName>
        <fullName evidence="3">Peptide deformylase</fullName>
        <shortName evidence="3">PDF</shortName>
        <ecNumber evidence="3">3.5.1.88</ecNumber>
    </recommendedName>
    <alternativeName>
        <fullName evidence="3">Polypeptide deformylase</fullName>
    </alternativeName>
</protein>
<dbReference type="NCBIfam" id="TIGR00079">
    <property type="entry name" value="pept_deformyl"/>
    <property type="match status" value="1"/>
</dbReference>
<dbReference type="Gene3D" id="3.90.45.10">
    <property type="entry name" value="Peptide deformylase"/>
    <property type="match status" value="1"/>
</dbReference>
<feature type="binding site" evidence="3">
    <location>
        <position position="129"/>
    </location>
    <ligand>
        <name>Fe cation</name>
        <dbReference type="ChEBI" id="CHEBI:24875"/>
    </ligand>
</feature>
<dbReference type="AlphaFoldDB" id="A0A174LP34"/>